<feature type="compositionally biased region" description="Basic and acidic residues" evidence="1">
    <location>
        <begin position="812"/>
        <end position="827"/>
    </location>
</feature>
<evidence type="ECO:0000259" key="2">
    <source>
        <dbReference type="PROSITE" id="PS50181"/>
    </source>
</evidence>
<organism evidence="3 4">
    <name type="scientific">Aspergillus oryzae</name>
    <name type="common">Yellow koji mold</name>
    <dbReference type="NCBI Taxonomy" id="5062"/>
    <lineage>
        <taxon>Eukaryota</taxon>
        <taxon>Fungi</taxon>
        <taxon>Dikarya</taxon>
        <taxon>Ascomycota</taxon>
        <taxon>Pezizomycotina</taxon>
        <taxon>Eurotiomycetes</taxon>
        <taxon>Eurotiomycetidae</taxon>
        <taxon>Eurotiales</taxon>
        <taxon>Aspergillaceae</taxon>
        <taxon>Aspergillus</taxon>
        <taxon>Aspergillus subgen. Circumdati</taxon>
    </lineage>
</organism>
<sequence length="827" mass="98818">MQSLTSLPTEILHKIIRFAEPESLKTLRQYDGYRVYNYGIWEGPREKTFRRFLRLFSRLKELPRLRSIVLGFYPESPGGVDGVLDVPYTLGIRSAAIKEFLSAITTLPQVPQELAFRELLNVNESNQDEVEQIEKVLQNLRSLRLNITNPHNWGDPETTLHVQRTYLGEDSYTTHPNLVGRGYATYDTRWHHYFQSFHELRHLRHFRYGHSEYWRGNTIPFERETEIIIGMHEESYLTFSDSYAQELSYDYGAWLRMKWEEGGPLPWIEEDQTSLEELLAKIGQRYVIDEATEHQIDLARELRRPRAAVTPIDEIPCTREEPPLFLRDLRTTPSSEFDVSDISRNNPDQLPAQPSSSKTKFTTHEPTLRFTQFRLNASSCSWNIRKITAFMNQSPAKPENPPPLLAPQTESTSNNNILILILILSLSNTPQSNSDQSLRIVPKMKLPASLILLLLGGAIAAPTVSHPLFYYIIYGYLTKVQDLGGKEPEYEVCQLPPDHKGKVHLGEDGVLREFDLEKKVTAFWPLSPKQIKEFHDRFPKEEREKLHKAFEGVDGWNVKDIEKLLYPDEKYWPKFEEEEEEKKEKKEKYRRGDGGWWEKDEYEKEGHEKEGHEKEEYDKEGLEKEDHEKEKLGKEEEEKEREKHENDEKEKYEKEKHEKYEKDEKEKWEKEKHEEGEKEKEGHGKENWEKEKAHKEKKERERLEKEKYEKEKAEKERQKHEKEEAEERHRQEEQRERERAKHEKEQKEHKGFEKDEIERQKEGIERQKHEKEEKEKWGKEKHEKEYEKEEYGKEEKKEHEEKPGWTQWPKWPKKEEHEKEHEKEKDY</sequence>
<dbReference type="InterPro" id="IPR001810">
    <property type="entry name" value="F-box_dom"/>
</dbReference>
<feature type="compositionally biased region" description="Basic and acidic residues" evidence="1">
    <location>
        <begin position="600"/>
        <end position="803"/>
    </location>
</feature>
<gene>
    <name evidence="3" type="ORF">Aory04_000898800</name>
</gene>
<reference evidence="3" key="1">
    <citation type="submission" date="2023-04" db="EMBL/GenBank/DDBJ databases">
        <title>Aspergillus oryzae NBRC 4228.</title>
        <authorList>
            <person name="Ichikawa N."/>
            <person name="Sato H."/>
            <person name="Tonouchi N."/>
        </authorList>
    </citation>
    <scope>NUCLEOTIDE SEQUENCE</scope>
    <source>
        <strain evidence="3">NBRC 4228</strain>
    </source>
</reference>
<dbReference type="EMBL" id="BSYA01000118">
    <property type="protein sequence ID" value="GMG33461.1"/>
    <property type="molecule type" value="Genomic_DNA"/>
</dbReference>
<dbReference type="PANTHER" id="PTHR42057:SF2">
    <property type="entry name" value="F-BOX DOMAIN PROTEIN (AFU_ORTHOLOGUE AFUA_4G00200)-RELATED"/>
    <property type="match status" value="1"/>
</dbReference>
<dbReference type="Proteomes" id="UP001165205">
    <property type="component" value="Unassembled WGS sequence"/>
</dbReference>
<feature type="region of interest" description="Disordered" evidence="1">
    <location>
        <begin position="600"/>
        <end position="827"/>
    </location>
</feature>
<evidence type="ECO:0000313" key="3">
    <source>
        <dbReference type="EMBL" id="GMG33461.1"/>
    </source>
</evidence>
<name>A0AAN4YMK1_ASPOZ</name>
<protein>
    <submittedName>
        <fullName evidence="3">Unnamed protein product</fullName>
    </submittedName>
</protein>
<feature type="region of interest" description="Disordered" evidence="1">
    <location>
        <begin position="336"/>
        <end position="360"/>
    </location>
</feature>
<dbReference type="PROSITE" id="PS50181">
    <property type="entry name" value="FBOX"/>
    <property type="match status" value="1"/>
</dbReference>
<accession>A0AAN4YMK1</accession>
<evidence type="ECO:0000313" key="4">
    <source>
        <dbReference type="Proteomes" id="UP001165205"/>
    </source>
</evidence>
<feature type="domain" description="F-box" evidence="2">
    <location>
        <begin position="1"/>
        <end position="29"/>
    </location>
</feature>
<dbReference type="AlphaFoldDB" id="A0AAN4YMK1"/>
<comment type="caution">
    <text evidence="3">The sequence shown here is derived from an EMBL/GenBank/DDBJ whole genome shotgun (WGS) entry which is preliminary data.</text>
</comment>
<dbReference type="PANTHER" id="PTHR42057">
    <property type="entry name" value="F-BOX DOMAIN PROTEIN (AFU_ORTHOLOGUE AFUA_4G00200)"/>
    <property type="match status" value="1"/>
</dbReference>
<evidence type="ECO:0000256" key="1">
    <source>
        <dbReference type="SAM" id="MobiDB-lite"/>
    </source>
</evidence>
<proteinExistence type="predicted"/>